<accession>T0IUK9</accession>
<keyword evidence="3" id="KW-1185">Reference proteome</keyword>
<organism evidence="2 3">
    <name type="scientific">Sphingobium quisquiliarum P25</name>
    <dbReference type="NCBI Taxonomy" id="1329909"/>
    <lineage>
        <taxon>Bacteria</taxon>
        <taxon>Pseudomonadati</taxon>
        <taxon>Pseudomonadota</taxon>
        <taxon>Alphaproteobacteria</taxon>
        <taxon>Sphingomonadales</taxon>
        <taxon>Sphingomonadaceae</taxon>
        <taxon>Sphingobium</taxon>
    </lineage>
</organism>
<dbReference type="Pfam" id="PF13577">
    <property type="entry name" value="SnoaL_4"/>
    <property type="match status" value="1"/>
</dbReference>
<dbReference type="Proteomes" id="UP000015525">
    <property type="component" value="Unassembled WGS sequence"/>
</dbReference>
<name>T0IUK9_9SPHN</name>
<protein>
    <recommendedName>
        <fullName evidence="1">SnoaL-like domain-containing protein</fullName>
    </recommendedName>
</protein>
<reference evidence="2 3" key="1">
    <citation type="journal article" date="2013" name="Genome Announc.">
        <title>Draft Genome Sequence of Sphingobium quisquiliarum Strain P25T, a Novel Hexachlorocyclohexane (HCH)-Degrading Bacterium Isolated from an HCH Dumpsite.</title>
        <authorList>
            <person name="Kumar Singh A."/>
            <person name="Sangwan N."/>
            <person name="Sharma A."/>
            <person name="Gupta V."/>
            <person name="Khurana J.P."/>
            <person name="Lal R."/>
        </authorList>
    </citation>
    <scope>NUCLEOTIDE SEQUENCE [LARGE SCALE GENOMIC DNA]</scope>
    <source>
        <strain evidence="2 3">P25</strain>
    </source>
</reference>
<gene>
    <name evidence="2" type="ORF">L288_00140</name>
</gene>
<dbReference type="SUPFAM" id="SSF54427">
    <property type="entry name" value="NTF2-like"/>
    <property type="match status" value="1"/>
</dbReference>
<dbReference type="EMBL" id="ATHO01000002">
    <property type="protein sequence ID" value="EQB15540.1"/>
    <property type="molecule type" value="Genomic_DNA"/>
</dbReference>
<dbReference type="Gene3D" id="3.10.450.50">
    <property type="match status" value="1"/>
</dbReference>
<dbReference type="RefSeq" id="WP_021236375.1">
    <property type="nucleotide sequence ID" value="NZ_ATHO01000002.1"/>
</dbReference>
<proteinExistence type="predicted"/>
<evidence type="ECO:0000313" key="2">
    <source>
        <dbReference type="EMBL" id="EQB15540.1"/>
    </source>
</evidence>
<evidence type="ECO:0000313" key="3">
    <source>
        <dbReference type="Proteomes" id="UP000015525"/>
    </source>
</evidence>
<dbReference type="AlphaFoldDB" id="T0IUK9"/>
<dbReference type="InterPro" id="IPR032710">
    <property type="entry name" value="NTF2-like_dom_sf"/>
</dbReference>
<evidence type="ECO:0000259" key="1">
    <source>
        <dbReference type="Pfam" id="PF13577"/>
    </source>
</evidence>
<feature type="domain" description="SnoaL-like" evidence="1">
    <location>
        <begin position="4"/>
        <end position="127"/>
    </location>
</feature>
<dbReference type="PATRIC" id="fig|1329909.3.peg.28"/>
<dbReference type="InterPro" id="IPR037401">
    <property type="entry name" value="SnoaL-like"/>
</dbReference>
<comment type="caution">
    <text evidence="2">The sequence shown here is derived from an EMBL/GenBank/DDBJ whole genome shotgun (WGS) entry which is preliminary data.</text>
</comment>
<sequence>MITIEDKIAIQELLARFAHYSDYGNWAELEKLYLPDVVTETAGMDMTYKGIGPQIEHAKESDRQTEGKNRHLYYNLYIEEQGGEIFANYYVTNVNAGATPMASKIVVSGRHRDKVVKTADGWKFAHRLVTFDQSFSLDF</sequence>